<dbReference type="Proteomes" id="UP000217805">
    <property type="component" value="Chromosome"/>
</dbReference>
<evidence type="ECO:0008006" key="4">
    <source>
        <dbReference type="Google" id="ProtNLM"/>
    </source>
</evidence>
<organism evidence="2 3">
    <name type="scientific">Blattabacterium cuenoti BPAY</name>
    <dbReference type="NCBI Taxonomy" id="1457031"/>
    <lineage>
        <taxon>Bacteria</taxon>
        <taxon>Pseudomonadati</taxon>
        <taxon>Bacteroidota</taxon>
        <taxon>Flavobacteriia</taxon>
        <taxon>Flavobacteriales</taxon>
        <taxon>Blattabacteriaceae</taxon>
        <taxon>Blattabacterium</taxon>
    </lineage>
</organism>
<name>A0ABN5V6P6_9FLAO</name>
<keyword evidence="3" id="KW-1185">Reference proteome</keyword>
<gene>
    <name evidence="2" type="ORF">BPAY_435</name>
</gene>
<reference evidence="2 3" key="1">
    <citation type="journal article" date="2015" name="Microbes Environ.">
        <title>An Efficient Strategy Developed for Next-Generation Sequencing of Endosymbiont Genomes Performed Using Crude DNA Isolated from Host Tissues: A Case Study of Blattabacterium cuenoti Inhabiting the Fat Bodies of Cockroaches.</title>
        <authorList>
            <person name="Kinjo Y."/>
            <person name="Saitoh S."/>
            <person name="Tokuda G."/>
        </authorList>
    </citation>
    <scope>NUCLEOTIDE SEQUENCE [LARGE SCALE GENOMIC DNA]</scope>
    <source>
        <strain evidence="2 3">BPAY</strain>
    </source>
</reference>
<keyword evidence="1" id="KW-0812">Transmembrane</keyword>
<dbReference type="PROSITE" id="PS51257">
    <property type="entry name" value="PROKAR_LIPOPROTEIN"/>
    <property type="match status" value="1"/>
</dbReference>
<keyword evidence="1" id="KW-0472">Membrane</keyword>
<keyword evidence="1" id="KW-1133">Transmembrane helix</keyword>
<proteinExistence type="predicted"/>
<protein>
    <recommendedName>
        <fullName evidence="4">Lipoprotein</fullName>
    </recommendedName>
</protein>
<dbReference type="EMBL" id="AP014609">
    <property type="protein sequence ID" value="BAR92166.1"/>
    <property type="molecule type" value="Genomic_DNA"/>
</dbReference>
<feature type="transmembrane region" description="Helical" evidence="1">
    <location>
        <begin position="6"/>
        <end position="22"/>
    </location>
</feature>
<evidence type="ECO:0000313" key="3">
    <source>
        <dbReference type="Proteomes" id="UP000217805"/>
    </source>
</evidence>
<evidence type="ECO:0000256" key="1">
    <source>
        <dbReference type="SAM" id="Phobius"/>
    </source>
</evidence>
<sequence>MAYKKFFFVFIFILIMIISCYHRSFFDENKTIEIGEISEQVNIPRRSISFDFKKSLEDYIMKHNPSNLVLKNGDVVLEGVFLNYAIIPLESYPLKKIKVTVKISYIDNSEPKKNWEKTFVVSEVFSKNKKNLFSKEIIDKIIEKLTIQVYHKIFYDSYNDFVNQ</sequence>
<accession>A0ABN5V6P6</accession>
<dbReference type="RefSeq" id="WP_096378326.1">
    <property type="nucleotide sequence ID" value="NZ_AP014609.1"/>
</dbReference>
<evidence type="ECO:0000313" key="2">
    <source>
        <dbReference type="EMBL" id="BAR92166.1"/>
    </source>
</evidence>